<sequence length="396" mass="40961">MSQREWIEKDFYKELGVSSNASADEIKKAYRKLARDLHPDANPGDTKAEERFKSVSEAHAVLSDPAKRKEYDEARRLFASGGFGQGGGGFNPGAGGFGQGGFDINDLFGGGGAAAGDGGLGDIFGGLFNRGAGAGGGGATRTTNRPRRGSDVETETTLEFREATLGVTVPLRLTSPSPCTTCHGSGAKPGTSPRVCPRCNGTGIVSRNQGAFGFSEPCDDCRGTGSIIDSPCEVCHGNGVTNRTRTITVRVPAGVSDGQKIRLAGQGEAGLRGAPSGDLFVTVRVRPDKVFGRNGDDLTLVVPVSYGELVLGTTVSVPTLEGRVGVKIPAGTADGRILRVRGRGVPKRAGGAGDLLVTVKVAVPQKLDDPATEALKTYLEAEKASGFDPRAGWAGA</sequence>
<accession>A0A974ZTC2</accession>
<feature type="repeat" description="CXXCXGXG motif" evidence="9">
    <location>
        <begin position="218"/>
        <end position="225"/>
    </location>
</feature>
<feature type="binding site" evidence="9">
    <location>
        <position position="179"/>
    </location>
    <ligand>
        <name>Zn(2+)</name>
        <dbReference type="ChEBI" id="CHEBI:29105"/>
        <label>1</label>
    </ligand>
</feature>
<dbReference type="InterPro" id="IPR008971">
    <property type="entry name" value="HSP40/DnaJ_pept-bd"/>
</dbReference>
<protein>
    <recommendedName>
        <fullName evidence="9">Chaperone protein DnaJ</fullName>
    </recommendedName>
</protein>
<dbReference type="PROSITE" id="PS50076">
    <property type="entry name" value="DNAJ_2"/>
    <property type="match status" value="1"/>
</dbReference>
<feature type="repeat" description="CXXCXGXG motif" evidence="9">
    <location>
        <begin position="232"/>
        <end position="239"/>
    </location>
</feature>
<dbReference type="Pfam" id="PF00684">
    <property type="entry name" value="DnaJ_CXXCXGXG"/>
    <property type="match status" value="1"/>
</dbReference>
<evidence type="ECO:0000256" key="6">
    <source>
        <dbReference type="ARBA" id="ARBA00022833"/>
    </source>
</evidence>
<dbReference type="PRINTS" id="PR00625">
    <property type="entry name" value="JDOMAIN"/>
</dbReference>
<keyword evidence="3 9" id="KW-0479">Metal-binding</keyword>
<dbReference type="InterPro" id="IPR001305">
    <property type="entry name" value="HSP_DnaJ_Cys-rich_dom"/>
</dbReference>
<dbReference type="PANTHER" id="PTHR43096">
    <property type="entry name" value="DNAJ HOMOLOG 1, MITOCHONDRIAL-RELATED"/>
    <property type="match status" value="1"/>
</dbReference>
<organism evidence="14 15">
    <name type="scientific">Rhodococcus pseudokoreensis</name>
    <dbReference type="NCBI Taxonomy" id="2811421"/>
    <lineage>
        <taxon>Bacteria</taxon>
        <taxon>Bacillati</taxon>
        <taxon>Actinomycetota</taxon>
        <taxon>Actinomycetes</taxon>
        <taxon>Mycobacteriales</taxon>
        <taxon>Nocardiaceae</taxon>
        <taxon>Rhodococcus</taxon>
    </lineage>
</organism>
<dbReference type="InterPro" id="IPR002939">
    <property type="entry name" value="DnaJ_C"/>
</dbReference>
<feature type="binding site" evidence="9">
    <location>
        <position position="182"/>
    </location>
    <ligand>
        <name>Zn(2+)</name>
        <dbReference type="ChEBI" id="CHEBI:29105"/>
        <label>1</label>
    </ligand>
</feature>
<dbReference type="Pfam" id="PF01556">
    <property type="entry name" value="DnaJ_C"/>
    <property type="match status" value="1"/>
</dbReference>
<dbReference type="HAMAP" id="MF_01152">
    <property type="entry name" value="DnaJ"/>
    <property type="match status" value="1"/>
</dbReference>
<evidence type="ECO:0000313" key="14">
    <source>
        <dbReference type="EMBL" id="QSE89680.1"/>
    </source>
</evidence>
<dbReference type="SUPFAM" id="SSF57938">
    <property type="entry name" value="DnaJ/Hsp40 cysteine-rich domain"/>
    <property type="match status" value="1"/>
</dbReference>
<keyword evidence="1 9" id="KW-0963">Cytoplasm</keyword>
<dbReference type="EMBL" id="CP070619">
    <property type="protein sequence ID" value="QSE89680.1"/>
    <property type="molecule type" value="Genomic_DNA"/>
</dbReference>
<dbReference type="NCBIfam" id="NF008035">
    <property type="entry name" value="PRK10767.1"/>
    <property type="match status" value="1"/>
</dbReference>
<dbReference type="NCBIfam" id="TIGR02349">
    <property type="entry name" value="DnaJ_bact"/>
    <property type="match status" value="1"/>
</dbReference>
<evidence type="ECO:0000259" key="13">
    <source>
        <dbReference type="PROSITE" id="PS51188"/>
    </source>
</evidence>
<feature type="binding site" evidence="9">
    <location>
        <position position="235"/>
    </location>
    <ligand>
        <name>Zn(2+)</name>
        <dbReference type="ChEBI" id="CHEBI:29105"/>
        <label>1</label>
    </ligand>
</feature>
<keyword evidence="15" id="KW-1185">Reference proteome</keyword>
<evidence type="ECO:0000256" key="11">
    <source>
        <dbReference type="SAM" id="MobiDB-lite"/>
    </source>
</evidence>
<feature type="binding site" evidence="9">
    <location>
        <position position="196"/>
    </location>
    <ligand>
        <name>Zn(2+)</name>
        <dbReference type="ChEBI" id="CHEBI:29105"/>
        <label>2</label>
    </ligand>
</feature>
<keyword evidence="8 9" id="KW-0143">Chaperone</keyword>
<feature type="zinc finger region" description="CR-type" evidence="10">
    <location>
        <begin position="166"/>
        <end position="244"/>
    </location>
</feature>
<feature type="binding site" evidence="9">
    <location>
        <position position="199"/>
    </location>
    <ligand>
        <name>Zn(2+)</name>
        <dbReference type="ChEBI" id="CHEBI:29105"/>
        <label>2</label>
    </ligand>
</feature>
<feature type="region of interest" description="Disordered" evidence="11">
    <location>
        <begin position="134"/>
        <end position="154"/>
    </location>
</feature>
<dbReference type="Gene3D" id="2.10.230.10">
    <property type="entry name" value="Heat shock protein DnaJ, cysteine-rich domain"/>
    <property type="match status" value="1"/>
</dbReference>
<evidence type="ECO:0000259" key="12">
    <source>
        <dbReference type="PROSITE" id="PS50076"/>
    </source>
</evidence>
<reference evidence="14 15" key="1">
    <citation type="journal article" date="2021" name="Microbiol. Resour. Announc.">
        <title>Complete Genome Sequences of Two Rhodococcus sp. Strains with Large and Linear Chromosomes, Isolated from Apple Rhizosphere.</title>
        <authorList>
            <person name="Benning S."/>
            <person name="Brugnone N."/>
            <person name="Siani R."/>
            <person name="Kublik S."/>
            <person name="Schloter M."/>
            <person name="Rad V."/>
        </authorList>
    </citation>
    <scope>NUCLEOTIDE SEQUENCE [LARGE SCALE GENOMIC DNA]</scope>
    <source>
        <strain evidence="14 15">R79</strain>
    </source>
</reference>
<dbReference type="InterPro" id="IPR001623">
    <property type="entry name" value="DnaJ_domain"/>
</dbReference>
<comment type="similarity">
    <text evidence="9">Belongs to the DnaJ family.</text>
</comment>
<evidence type="ECO:0000256" key="1">
    <source>
        <dbReference type="ARBA" id="ARBA00022490"/>
    </source>
</evidence>
<reference evidence="14 15" key="2">
    <citation type="journal article" date="2022" name="Arch. Microbiol.">
        <title>Rhodococcus pseudokoreensis sp. nov. isolated from the rhizosphere of young M26 apple rootstocks.</title>
        <authorList>
            <person name="Kampfer P."/>
            <person name="Glaeser S.P."/>
            <person name="Blom J."/>
            <person name="Wolf J."/>
            <person name="Benning S."/>
            <person name="Schloter M."/>
            <person name="Neumann-Schaal M."/>
        </authorList>
    </citation>
    <scope>NUCLEOTIDE SEQUENCE [LARGE SCALE GENOMIC DNA]</scope>
    <source>
        <strain evidence="14 15">R79</strain>
    </source>
</reference>
<evidence type="ECO:0000256" key="10">
    <source>
        <dbReference type="PROSITE-ProRule" id="PRU00546"/>
    </source>
</evidence>
<dbReference type="SUPFAM" id="SSF49493">
    <property type="entry name" value="HSP40/DnaJ peptide-binding domain"/>
    <property type="match status" value="2"/>
</dbReference>
<dbReference type="InterPro" id="IPR018253">
    <property type="entry name" value="DnaJ_domain_CS"/>
</dbReference>
<dbReference type="PANTHER" id="PTHR43096:SF54">
    <property type="entry name" value="CHAPERONE PROTEIN DNAJ 1"/>
    <property type="match status" value="1"/>
</dbReference>
<gene>
    <name evidence="9 14" type="primary">dnaJ</name>
    <name evidence="14" type="ORF">JWS13_14090</name>
</gene>
<keyword evidence="4 9" id="KW-0677">Repeat</keyword>
<comment type="function">
    <text evidence="9">Participates actively in the response to hyperosmotic and heat shock by preventing the aggregation of stress-denatured proteins and by disaggregating proteins, also in an autonomous, DnaK-independent fashion. Unfolded proteins bind initially to DnaJ; upon interaction with the DnaJ-bound protein, DnaK hydrolyzes its bound ATP, resulting in the formation of a stable complex. GrpE releases ADP from DnaK; ATP binding to DnaK triggers the release of the substrate protein, thus completing the reaction cycle. Several rounds of ATP-dependent interactions between DnaJ, DnaK and GrpE are required for fully efficient folding. Also involved, together with DnaK and GrpE, in the DNA replication of plasmids through activation of initiation proteins.</text>
</comment>
<dbReference type="CDD" id="cd10719">
    <property type="entry name" value="DnaJ_zf"/>
    <property type="match status" value="1"/>
</dbReference>
<dbReference type="InterPro" id="IPR036869">
    <property type="entry name" value="J_dom_sf"/>
</dbReference>
<dbReference type="RefSeq" id="WP_206006070.1">
    <property type="nucleotide sequence ID" value="NZ_CP070619.1"/>
</dbReference>
<dbReference type="Gene3D" id="2.60.260.20">
    <property type="entry name" value="Urease metallochaperone UreE, N-terminal domain"/>
    <property type="match status" value="2"/>
</dbReference>
<evidence type="ECO:0000256" key="8">
    <source>
        <dbReference type="ARBA" id="ARBA00023186"/>
    </source>
</evidence>
<dbReference type="PROSITE" id="PS00636">
    <property type="entry name" value="DNAJ_1"/>
    <property type="match status" value="1"/>
</dbReference>
<feature type="domain" description="J" evidence="12">
    <location>
        <begin position="10"/>
        <end position="75"/>
    </location>
</feature>
<proteinExistence type="inferred from homology"/>
<dbReference type="PROSITE" id="PS51188">
    <property type="entry name" value="ZF_CR"/>
    <property type="match status" value="1"/>
</dbReference>
<dbReference type="Gene3D" id="1.10.287.110">
    <property type="entry name" value="DnaJ domain"/>
    <property type="match status" value="1"/>
</dbReference>
<name>A0A974ZTC2_9NOCA</name>
<evidence type="ECO:0000256" key="7">
    <source>
        <dbReference type="ARBA" id="ARBA00023016"/>
    </source>
</evidence>
<dbReference type="Pfam" id="PF00226">
    <property type="entry name" value="DnaJ"/>
    <property type="match status" value="1"/>
</dbReference>
<comment type="domain">
    <text evidence="9">The J domain is necessary and sufficient to stimulate DnaK ATPase activity. Zinc center 1 plays an important role in the autonomous, DnaK-independent chaperone activity of DnaJ. Zinc center 2 is essential for interaction with DnaK and for DnaJ activity.</text>
</comment>
<dbReference type="SUPFAM" id="SSF46565">
    <property type="entry name" value="Chaperone J-domain"/>
    <property type="match status" value="1"/>
</dbReference>
<comment type="cofactor">
    <cofactor evidence="9">
        <name>Zn(2+)</name>
        <dbReference type="ChEBI" id="CHEBI:29105"/>
    </cofactor>
    <text evidence="9">Binds 2 Zn(2+) ions per monomer.</text>
</comment>
<feature type="binding site" evidence="9">
    <location>
        <position position="221"/>
    </location>
    <ligand>
        <name>Zn(2+)</name>
        <dbReference type="ChEBI" id="CHEBI:29105"/>
        <label>2</label>
    </ligand>
</feature>
<evidence type="ECO:0000256" key="4">
    <source>
        <dbReference type="ARBA" id="ARBA00022737"/>
    </source>
</evidence>
<feature type="repeat" description="CXXCXGXG motif" evidence="9">
    <location>
        <begin position="196"/>
        <end position="203"/>
    </location>
</feature>
<comment type="subcellular location">
    <subcellularLocation>
        <location evidence="9">Cytoplasm</location>
    </subcellularLocation>
</comment>
<dbReference type="InterPro" id="IPR036410">
    <property type="entry name" value="HSP_DnaJ_Cys-rich_dom_sf"/>
</dbReference>
<keyword evidence="5 9" id="KW-0863">Zinc-finger</keyword>
<feature type="binding site" evidence="9">
    <location>
        <position position="232"/>
    </location>
    <ligand>
        <name>Zn(2+)</name>
        <dbReference type="ChEBI" id="CHEBI:29105"/>
        <label>1</label>
    </ligand>
</feature>
<dbReference type="SMART" id="SM00271">
    <property type="entry name" value="DnaJ"/>
    <property type="match status" value="1"/>
</dbReference>
<keyword evidence="7 9" id="KW-0346">Stress response</keyword>
<feature type="repeat" description="CXXCXGXG motif" evidence="9">
    <location>
        <begin position="179"/>
        <end position="186"/>
    </location>
</feature>
<keyword evidence="6 9" id="KW-0862">Zinc</keyword>
<feature type="domain" description="CR-type" evidence="13">
    <location>
        <begin position="166"/>
        <end position="244"/>
    </location>
</feature>
<dbReference type="Proteomes" id="UP000662986">
    <property type="component" value="Chromosome"/>
</dbReference>
<evidence type="ECO:0000313" key="15">
    <source>
        <dbReference type="Proteomes" id="UP000662986"/>
    </source>
</evidence>
<dbReference type="InterPro" id="IPR012724">
    <property type="entry name" value="DnaJ"/>
</dbReference>
<evidence type="ECO:0000256" key="2">
    <source>
        <dbReference type="ARBA" id="ARBA00022705"/>
    </source>
</evidence>
<keyword evidence="2 9" id="KW-0235">DNA replication</keyword>
<evidence type="ECO:0000256" key="9">
    <source>
        <dbReference type="HAMAP-Rule" id="MF_01152"/>
    </source>
</evidence>
<dbReference type="NCBIfam" id="NF010872">
    <property type="entry name" value="PRK14279.1"/>
    <property type="match status" value="1"/>
</dbReference>
<feature type="binding site" evidence="9">
    <location>
        <position position="218"/>
    </location>
    <ligand>
        <name>Zn(2+)</name>
        <dbReference type="ChEBI" id="CHEBI:29105"/>
        <label>2</label>
    </ligand>
</feature>
<dbReference type="CDD" id="cd10747">
    <property type="entry name" value="DnaJ_C"/>
    <property type="match status" value="1"/>
</dbReference>
<comment type="subunit">
    <text evidence="9">Homodimer.</text>
</comment>
<evidence type="ECO:0000256" key="5">
    <source>
        <dbReference type="ARBA" id="ARBA00022771"/>
    </source>
</evidence>
<evidence type="ECO:0000256" key="3">
    <source>
        <dbReference type="ARBA" id="ARBA00022723"/>
    </source>
</evidence>
<dbReference type="CDD" id="cd06257">
    <property type="entry name" value="DnaJ"/>
    <property type="match status" value="1"/>
</dbReference>